<comment type="caution">
    <text evidence="1">The sequence shown here is derived from an EMBL/GenBank/DDBJ whole genome shotgun (WGS) entry which is preliminary data.</text>
</comment>
<organism evidence="1 2">
    <name type="scientific">Sinanaerobacter chloroacetimidivorans</name>
    <dbReference type="NCBI Taxonomy" id="2818044"/>
    <lineage>
        <taxon>Bacteria</taxon>
        <taxon>Bacillati</taxon>
        <taxon>Bacillota</taxon>
        <taxon>Clostridia</taxon>
        <taxon>Peptostreptococcales</taxon>
        <taxon>Anaerovoracaceae</taxon>
        <taxon>Sinanaerobacter</taxon>
    </lineage>
</organism>
<dbReference type="Pfam" id="PF00805">
    <property type="entry name" value="Pentapeptide"/>
    <property type="match status" value="1"/>
</dbReference>
<keyword evidence="2" id="KW-1185">Reference proteome</keyword>
<gene>
    <name evidence="1" type="ORF">KCX82_09995</name>
</gene>
<dbReference type="EMBL" id="JAGSND010000005">
    <property type="protein sequence ID" value="MBR0598204.1"/>
    <property type="molecule type" value="Genomic_DNA"/>
</dbReference>
<reference evidence="1" key="2">
    <citation type="submission" date="2021-04" db="EMBL/GenBank/DDBJ databases">
        <authorList>
            <person name="Liu J."/>
        </authorList>
    </citation>
    <scope>NUCLEOTIDE SEQUENCE</scope>
    <source>
        <strain evidence="1">BAD-6</strain>
    </source>
</reference>
<dbReference type="SUPFAM" id="SSF141571">
    <property type="entry name" value="Pentapeptide repeat-like"/>
    <property type="match status" value="1"/>
</dbReference>
<dbReference type="PANTHER" id="PTHR14136:SF37">
    <property type="entry name" value="PENTAPEPTIDE REPEAT-CONTAINING PROTEIN"/>
    <property type="match status" value="1"/>
</dbReference>
<accession>A0A8J7W0N6</accession>
<dbReference type="AlphaFoldDB" id="A0A8J7W0N6"/>
<name>A0A8J7W0N6_9FIRM</name>
<proteinExistence type="predicted"/>
<dbReference type="InterPro" id="IPR001646">
    <property type="entry name" value="5peptide_repeat"/>
</dbReference>
<dbReference type="PANTHER" id="PTHR14136">
    <property type="entry name" value="BTB_POZ DOMAIN-CONTAINING PROTEIN KCTD9"/>
    <property type="match status" value="1"/>
</dbReference>
<evidence type="ECO:0000313" key="2">
    <source>
        <dbReference type="Proteomes" id="UP000675664"/>
    </source>
</evidence>
<dbReference type="Gene3D" id="2.160.20.80">
    <property type="entry name" value="E3 ubiquitin-protein ligase SopA"/>
    <property type="match status" value="1"/>
</dbReference>
<protein>
    <submittedName>
        <fullName evidence="1">Pentapeptide repeat-containing protein</fullName>
    </submittedName>
</protein>
<sequence length="308" mass="34182">MKDYGSSIYEGHNTGKSKGIDYNALRIDREKCFNYNVLRIDCEKCFGLCCVALFFSASEGFPKDKEAGSPCPNLQMDFRCSVHESLREKGLKGCSAFDCFGAGPKVSQVTFKGMDWRKASETANQMFEVFLVVRQLHEMLWYLTQAFSLVQSPQMQEAIASMLEETKQAALLSSDQLLQLDAAAHRGKVNPLLQQVSELVRSQYLSTNDRRTGLSKKLRPGADLVAADLRSKNLRGANLRGSWLIAADLRGVDLSGADLIGADLRNTDLRGADLSDSIFLTQAQLNVAKGDRTTKIPGFLLSPDHWER</sequence>
<reference evidence="1" key="1">
    <citation type="submission" date="2021-04" db="EMBL/GenBank/DDBJ databases">
        <title>Sinoanaerobacter chloroacetimidivorans sp. nov., an obligate anaerobic bacterium isolated from anaerobic sludge.</title>
        <authorList>
            <person name="Bao Y."/>
        </authorList>
    </citation>
    <scope>NUCLEOTIDE SEQUENCE</scope>
    <source>
        <strain evidence="1">BAD-6</strain>
    </source>
</reference>
<evidence type="ECO:0000313" key="1">
    <source>
        <dbReference type="EMBL" id="MBR0598204.1"/>
    </source>
</evidence>
<dbReference type="Proteomes" id="UP000675664">
    <property type="component" value="Unassembled WGS sequence"/>
</dbReference>
<dbReference type="InterPro" id="IPR051082">
    <property type="entry name" value="Pentapeptide-BTB/POZ_domain"/>
</dbReference>